<reference evidence="10 11" key="1">
    <citation type="submission" date="2019-01" db="EMBL/GenBank/DDBJ databases">
        <title>Complete genome sequencing of Aequorivita sp. H23M31.</title>
        <authorList>
            <person name="Bae J.-W."/>
        </authorList>
    </citation>
    <scope>NUCLEOTIDE SEQUENCE [LARGE SCALE GENOMIC DNA]</scope>
    <source>
        <strain evidence="10 11">H23M31</strain>
    </source>
</reference>
<dbReference type="PRINTS" id="PR00723">
    <property type="entry name" value="SUBTILISIN"/>
</dbReference>
<dbReference type="SUPFAM" id="SSF52743">
    <property type="entry name" value="Subtilisin-like"/>
    <property type="match status" value="1"/>
</dbReference>
<dbReference type="AlphaFoldDB" id="A0A410FZ84"/>
<gene>
    <name evidence="10" type="ORF">EI546_00175</name>
</gene>
<evidence type="ECO:0000313" key="11">
    <source>
        <dbReference type="Proteomes" id="UP000285517"/>
    </source>
</evidence>
<feature type="active site" description="Charge relay system" evidence="6">
    <location>
        <position position="214"/>
    </location>
</feature>
<keyword evidence="2 6" id="KW-0645">Protease</keyword>
<keyword evidence="3 7" id="KW-0732">Signal</keyword>
<evidence type="ECO:0000256" key="1">
    <source>
        <dbReference type="ARBA" id="ARBA00011073"/>
    </source>
</evidence>
<keyword evidence="5 6" id="KW-0720">Serine protease</keyword>
<dbReference type="InterPro" id="IPR026444">
    <property type="entry name" value="Secre_tail"/>
</dbReference>
<sequence length="543" mass="59525">MKKLLLFSFILKSFFIFSQQDAMVFFADKQNVDASLANPITIMTQAAINRKMAQGIVIDERDVPLNETYKATVNNVAGITVLAKSKWMNAVYVRGSATNINNLLNLPFVTEIEYMDPALNRPFQTPTRDKFQIENPERIVYNYGASRNQVEMIGVDQLHENDYNGTGITVAFLDNGYPNVLTNAAFAHVRDEGRLLGYYDFVDRIENPNGTGNHGAHTFSDAAAILESSNPNQAFVGTAPKASYYLFVTEDGRSESPAEEAYWVEALERADSLGVYVTNTSLGYQTFDNTNYDHTYADLDGQTTIGARGANHGFDKGMINVVSAGNQGRFWDFGYVSTPADAPGALTVGAVDASGNYVDFSSYGPTIDGRIKPDIMAQGYNAAIVSQFGSVDYANGTSFSSPITAGAVASLWQAAPNLKNDVVMQVIRESASLYNNPTDKMGYGIPNFGIALDALLELSVEEQMKDNLFALYPNPVSTEINISFPKGADEAVFTLYNVLRKMILQTKITPIKNRLDVSDLPSGMYIASITSFNKTTSFKIIKN</sequence>
<feature type="active site" description="Charge relay system" evidence="6">
    <location>
        <position position="398"/>
    </location>
</feature>
<feature type="domain" description="Peptidase S8/S53" evidence="8">
    <location>
        <begin position="165"/>
        <end position="444"/>
    </location>
</feature>
<dbReference type="InterPro" id="IPR023828">
    <property type="entry name" value="Peptidase_S8_Ser-AS"/>
</dbReference>
<dbReference type="InterPro" id="IPR015500">
    <property type="entry name" value="Peptidase_S8_subtilisin-rel"/>
</dbReference>
<dbReference type="RefSeq" id="WP_128248643.1">
    <property type="nucleotide sequence ID" value="NZ_CP034951.1"/>
</dbReference>
<evidence type="ECO:0000256" key="2">
    <source>
        <dbReference type="ARBA" id="ARBA00022670"/>
    </source>
</evidence>
<feature type="signal peptide" evidence="7">
    <location>
        <begin position="1"/>
        <end position="18"/>
    </location>
</feature>
<keyword evidence="11" id="KW-1185">Reference proteome</keyword>
<evidence type="ECO:0000256" key="5">
    <source>
        <dbReference type="ARBA" id="ARBA00022825"/>
    </source>
</evidence>
<protein>
    <submittedName>
        <fullName evidence="10">T9SS type A sorting domain-containing protein</fullName>
    </submittedName>
</protein>
<dbReference type="GO" id="GO:0006508">
    <property type="term" value="P:proteolysis"/>
    <property type="evidence" value="ECO:0007669"/>
    <property type="project" value="UniProtKB-KW"/>
</dbReference>
<name>A0A410FZ84_9FLAO</name>
<dbReference type="PIRSF" id="PIRSF037903">
    <property type="entry name" value="Subtilisin_rel_GFO_2223"/>
    <property type="match status" value="1"/>
</dbReference>
<dbReference type="InterPro" id="IPR050131">
    <property type="entry name" value="Peptidase_S8_subtilisin-like"/>
</dbReference>
<evidence type="ECO:0000256" key="3">
    <source>
        <dbReference type="ARBA" id="ARBA00022729"/>
    </source>
</evidence>
<dbReference type="PANTHER" id="PTHR43806:SF67">
    <property type="entry name" value="EGF-LIKE DOMAIN-CONTAINING PROTEIN"/>
    <property type="match status" value="1"/>
</dbReference>
<evidence type="ECO:0000313" key="10">
    <source>
        <dbReference type="EMBL" id="QAA80242.1"/>
    </source>
</evidence>
<dbReference type="KEGG" id="aev:EI546_00175"/>
<evidence type="ECO:0000256" key="6">
    <source>
        <dbReference type="PROSITE-ProRule" id="PRU01240"/>
    </source>
</evidence>
<feature type="chain" id="PRO_5019037097" evidence="7">
    <location>
        <begin position="19"/>
        <end position="543"/>
    </location>
</feature>
<dbReference type="InterPro" id="IPR036852">
    <property type="entry name" value="Peptidase_S8/S53_dom_sf"/>
</dbReference>
<dbReference type="PROSITE" id="PS51892">
    <property type="entry name" value="SUBTILASE"/>
    <property type="match status" value="1"/>
</dbReference>
<dbReference type="Proteomes" id="UP000285517">
    <property type="component" value="Chromosome"/>
</dbReference>
<evidence type="ECO:0000256" key="4">
    <source>
        <dbReference type="ARBA" id="ARBA00022801"/>
    </source>
</evidence>
<accession>A0A410FZ84</accession>
<dbReference type="NCBIfam" id="TIGR04183">
    <property type="entry name" value="Por_Secre_tail"/>
    <property type="match status" value="1"/>
</dbReference>
<dbReference type="PROSITE" id="PS00138">
    <property type="entry name" value="SUBTILASE_SER"/>
    <property type="match status" value="1"/>
</dbReference>
<dbReference type="GO" id="GO:0004252">
    <property type="term" value="F:serine-type endopeptidase activity"/>
    <property type="evidence" value="ECO:0007669"/>
    <property type="project" value="UniProtKB-UniRule"/>
</dbReference>
<dbReference type="EMBL" id="CP034951">
    <property type="protein sequence ID" value="QAA80242.1"/>
    <property type="molecule type" value="Genomic_DNA"/>
</dbReference>
<evidence type="ECO:0000259" key="9">
    <source>
        <dbReference type="Pfam" id="PF18962"/>
    </source>
</evidence>
<proteinExistence type="inferred from homology"/>
<dbReference type="InterPro" id="IPR000209">
    <property type="entry name" value="Peptidase_S8/S53_dom"/>
</dbReference>
<dbReference type="Gene3D" id="3.40.50.200">
    <property type="entry name" value="Peptidase S8/S53 domain"/>
    <property type="match status" value="1"/>
</dbReference>
<evidence type="ECO:0000256" key="7">
    <source>
        <dbReference type="SAM" id="SignalP"/>
    </source>
</evidence>
<feature type="active site" description="Charge relay system" evidence="6">
    <location>
        <position position="174"/>
    </location>
</feature>
<dbReference type="InterPro" id="IPR017317">
    <property type="entry name" value="Pept_S8_subtilisin_bacteroid-2"/>
</dbReference>
<comment type="similarity">
    <text evidence="1 6">Belongs to the peptidase S8 family.</text>
</comment>
<evidence type="ECO:0000259" key="8">
    <source>
        <dbReference type="Pfam" id="PF00082"/>
    </source>
</evidence>
<dbReference type="OrthoDB" id="1407599at2"/>
<dbReference type="Pfam" id="PF00082">
    <property type="entry name" value="Peptidase_S8"/>
    <property type="match status" value="1"/>
</dbReference>
<keyword evidence="4 6" id="KW-0378">Hydrolase</keyword>
<dbReference type="PANTHER" id="PTHR43806">
    <property type="entry name" value="PEPTIDASE S8"/>
    <property type="match status" value="1"/>
</dbReference>
<dbReference type="Pfam" id="PF18962">
    <property type="entry name" value="Por_Secre_tail"/>
    <property type="match status" value="1"/>
</dbReference>
<feature type="domain" description="Secretion system C-terminal sorting" evidence="9">
    <location>
        <begin position="471"/>
        <end position="541"/>
    </location>
</feature>
<organism evidence="10 11">
    <name type="scientific">Aequorivita ciconiae</name>
    <dbReference type="NCBI Taxonomy" id="2494375"/>
    <lineage>
        <taxon>Bacteria</taxon>
        <taxon>Pseudomonadati</taxon>
        <taxon>Bacteroidota</taxon>
        <taxon>Flavobacteriia</taxon>
        <taxon>Flavobacteriales</taxon>
        <taxon>Flavobacteriaceae</taxon>
        <taxon>Aequorivita</taxon>
    </lineage>
</organism>